<protein>
    <submittedName>
        <fullName evidence="1">Uncharacterized protein</fullName>
    </submittedName>
</protein>
<reference evidence="2" key="1">
    <citation type="submission" date="2014-10" db="EMBL/GenBank/DDBJ databases">
        <title>Draft genome sequence of lytic bacteriophage specific to a multidrug resistant bacterium Delftia tsuruhatensis ARB-1.</title>
        <authorList>
            <person name="Bhattacharjee A.S."/>
            <person name="Motlagh A.M."/>
            <person name="Goel R."/>
        </authorList>
    </citation>
    <scope>NUCLEOTIDE SEQUENCE [LARGE SCALE GENOMIC DNA]</scope>
</reference>
<evidence type="ECO:0000313" key="1">
    <source>
        <dbReference type="EMBL" id="AIU44256.1"/>
    </source>
</evidence>
<dbReference type="KEGG" id="vg:24638687"/>
<organism evidence="1 2">
    <name type="scientific">Delftia phage RG-2014</name>
    <dbReference type="NCBI Taxonomy" id="1563661"/>
    <lineage>
        <taxon>Viruses</taxon>
        <taxon>Duplodnaviria</taxon>
        <taxon>Heunggongvirae</taxon>
        <taxon>Uroviricota</taxon>
        <taxon>Caudoviricetes</taxon>
        <taxon>Schitoviridae</taxon>
        <taxon>Dendoorenvirus</taxon>
        <taxon>Dendoorenvirus RG2014</taxon>
    </lineage>
</organism>
<dbReference type="Proteomes" id="UP000030040">
    <property type="component" value="Segment"/>
</dbReference>
<accession>A0A097PBC7</accession>
<keyword evidence="2" id="KW-1185">Reference proteome</keyword>
<dbReference type="EMBL" id="KM879221">
    <property type="protein sequence ID" value="AIU44256.1"/>
    <property type="molecule type" value="Genomic_DNA"/>
</dbReference>
<name>A0A097PBC7_9CAUD</name>
<gene>
    <name evidence="1" type="ORF">RG2014_03</name>
</gene>
<sequence length="121" mass="13937">MSFVSPERAALIAANALDNAKAAFQTMPADMRKEFMAWCINKDKEMQSRLFPGVQAGFKLVAMSNFYRDYWDEEEHAARWNDQAEAQIHADYLNNQKGIHAEEHWVVKPANYQLKKGSDQL</sequence>
<dbReference type="GeneID" id="24638687"/>
<dbReference type="RefSeq" id="YP_009148365.1">
    <property type="nucleotide sequence ID" value="NC_027348.2"/>
</dbReference>
<evidence type="ECO:0000313" key="2">
    <source>
        <dbReference type="Proteomes" id="UP000030040"/>
    </source>
</evidence>
<proteinExistence type="predicted"/>